<organism evidence="2 3">
    <name type="scientific">Geoanaerobacter pelophilus</name>
    <dbReference type="NCBI Taxonomy" id="60036"/>
    <lineage>
        <taxon>Bacteria</taxon>
        <taxon>Pseudomonadati</taxon>
        <taxon>Thermodesulfobacteriota</taxon>
        <taxon>Desulfuromonadia</taxon>
        <taxon>Geobacterales</taxon>
        <taxon>Geobacteraceae</taxon>
        <taxon>Geoanaerobacter</taxon>
    </lineage>
</organism>
<dbReference type="Pfam" id="PF09299">
    <property type="entry name" value="Mu-transpos_C"/>
    <property type="match status" value="1"/>
</dbReference>
<dbReference type="PROSITE" id="PS50994">
    <property type="entry name" value="INTEGRASE"/>
    <property type="match status" value="1"/>
</dbReference>
<evidence type="ECO:0000259" key="1">
    <source>
        <dbReference type="PROSITE" id="PS50994"/>
    </source>
</evidence>
<protein>
    <submittedName>
        <fullName evidence="2">DDE-type integrase/transposase/recombinase</fullName>
    </submittedName>
</protein>
<dbReference type="GO" id="GO:0015074">
    <property type="term" value="P:DNA integration"/>
    <property type="evidence" value="ECO:0007669"/>
    <property type="project" value="InterPro"/>
</dbReference>
<gene>
    <name evidence="2" type="ORF">KI809_10535</name>
</gene>
<keyword evidence="3" id="KW-1185">Reference proteome</keyword>
<name>A0AAW4LC28_9BACT</name>
<dbReference type="Gene3D" id="3.30.420.10">
    <property type="entry name" value="Ribonuclease H-like superfamily/Ribonuclease H"/>
    <property type="match status" value="1"/>
</dbReference>
<dbReference type="GO" id="GO:0003676">
    <property type="term" value="F:nucleic acid binding"/>
    <property type="evidence" value="ECO:0007669"/>
    <property type="project" value="InterPro"/>
</dbReference>
<evidence type="ECO:0000313" key="3">
    <source>
        <dbReference type="Proteomes" id="UP000811899"/>
    </source>
</evidence>
<dbReference type="InterPro" id="IPR001584">
    <property type="entry name" value="Integrase_cat-core"/>
</dbReference>
<dbReference type="InterPro" id="IPR012337">
    <property type="entry name" value="RNaseH-like_sf"/>
</dbReference>
<dbReference type="RefSeq" id="WP_214171520.1">
    <property type="nucleotide sequence ID" value="NZ_JAHCVJ010000004.1"/>
</dbReference>
<feature type="domain" description="Integrase catalytic" evidence="1">
    <location>
        <begin position="279"/>
        <end position="473"/>
    </location>
</feature>
<dbReference type="AlphaFoldDB" id="A0AAW4LC28"/>
<accession>A0AAW4LC28</accession>
<proteinExistence type="predicted"/>
<comment type="caution">
    <text evidence="2">The sequence shown here is derived from an EMBL/GenBank/DDBJ whole genome shotgun (WGS) entry which is preliminary data.</text>
</comment>
<dbReference type="EMBL" id="JAHCVJ010000004">
    <property type="protein sequence ID" value="MBT0664736.1"/>
    <property type="molecule type" value="Genomic_DNA"/>
</dbReference>
<evidence type="ECO:0000313" key="2">
    <source>
        <dbReference type="EMBL" id="MBT0664736.1"/>
    </source>
</evidence>
<reference evidence="2 3" key="1">
    <citation type="submission" date="2021-05" db="EMBL/GenBank/DDBJ databases">
        <title>The draft genome of Geobacter pelophilus DSM 12255.</title>
        <authorList>
            <person name="Xu Z."/>
            <person name="Masuda Y."/>
            <person name="Itoh H."/>
            <person name="Senoo K."/>
        </authorList>
    </citation>
    <scope>NUCLEOTIDE SEQUENCE [LARGE SCALE GENOMIC DNA]</scope>
    <source>
        <strain evidence="2 3">DSM 12255</strain>
    </source>
</reference>
<sequence length="747" mass="84763">MSELTAAEIAKALKVTDRAIRKRGWRAVNETGVARYNIHTIGLDNKEITRIKTYLKRQNRHHVQLPVIAQDETEAQKEAQRLEARQQSASQFAALPAWQKRAAAAKLEIIKACTRYINDCALAKIEGQNSFAHEYALGRIDVAPWVRSEIRQFHPQTLRDWIKTEYELGSMGLVDMYGNRKDQSKIETFSPDGKTQPMVDILVALVLKHPRIREKKANEALRGILLERGIHDAPLVSDKSVMRFMTKWKSQNRDQYEIACNPDNYKNNRQPAFGSRSEGITGPNQLWEIDATPADLLLTDGQRYKIIGVTDVGTARLKYYVNVTEKARDNAWAIRNCILDWGVPCNGTLVTDNGSPYIGGHFTRILHDLDIDHHVCKPFSGDEKPHIERSFRTFSHDLIELTPGYCGHSVADRKEIESRKSFAQRLMKPDEVIEVSVSAAQLQQFIDRWTAAYHNSKHDRLGKTPNQALAEWPHAIHRISDERALDMLMAEAVRRGNRLPTIGKKGIRVNGGVYIHPALGIHVGKKCRAFQDPADLGRIIVHLMNEHGVWEFLCIAEDPNRTGISMAEVASVTRALHTQHKKEIARLNREAKKAIKGVDIVDAVLTYREQENAQEQGNVTYFPRPSVEYSTPGLQAAADARAAIDGRNSMEHAIEIEAKRLTAIPQPPVQDELVQAHPRKIVPLPQKPKGFQVPEDRQARWDLWQELHARILDEDDTISDDEIRFYTSFRKSATWAAFNKIMQSAIK</sequence>
<dbReference type="InterPro" id="IPR015378">
    <property type="entry name" value="Transposase-like_Mu_C"/>
</dbReference>
<dbReference type="SUPFAM" id="SSF53098">
    <property type="entry name" value="Ribonuclease H-like"/>
    <property type="match status" value="1"/>
</dbReference>
<dbReference type="Proteomes" id="UP000811899">
    <property type="component" value="Unassembled WGS sequence"/>
</dbReference>
<dbReference type="InterPro" id="IPR036397">
    <property type="entry name" value="RNaseH_sf"/>
</dbReference>